<name>A0A816C4U4_9BILA</name>
<sequence>MASKNSQRLSTQHDIQAIDKFVEHLNGTVNSLFAQLINSGDNIDEIDRKMVDHIRKRILTTDASKVLDSHQRVVAALQVIVDYAYPVLLLRHSAPNAVSTLISLIDWMFIPKLVEREWLPEITQLFDQTVDSFFVIHSSNQGNELGVNQISAKNAFALLLKMLNSVYETKTGRIHTKIMKIVQACCHSKFVRRSELGIIMAEDFFGLISYILYEPIFMPPKEHITGSTYKFSWSDFRYDEVDLKDEEKVESKLPARLRRFESRLVLPIVICLLLGLKNDERNEEKKITNYHFEIIANLIQQISTTHPQYIEWNFLVDTLKKASNANAHEIICSLLYDSMRNVDGSRTLIFIFEKLYITNSLHKIERNLVSDMWKMFDITSKFEQYLLSTIKCEDDLKQKTDVIWNAFTQSVGDKFHEFASIIAPMFVQCLIVGQKKGLNIECGIKLSTVAEEMIHFFFDILPTTSFGQTLSCIFALLKFIFNEEDCHKILLTNIIPRIQTETGFYCLVHSKTFLDDFHMVLDALKTSKSNETLKKIISIILHILTVINEMKLTKDEYLSVTKILTELCEDIEYGILTREISMQNLGDFLQMLNHDESYISTCAIKLIAATFDMKLKERELLLKNYGLSTRIMKTRSKKNDDSLSGLPQFFSVDEIKNINGLSFSSTLEKEHFSQVKEFLEKEIDTTHHSQSTCGSARNQLLNNVQNDVTSQPAPVSDYIPMVMTKTTRENLLIIIEAAKNPIPLLLEGATGVGKSATITEAAHSFGATLVRFNLSSRSTEDDLFGKLNINRYGITMNYQPFTIAFEKGYWILLDEINLAPSQTLQALIASLDTGKITLKDPSQTNSVKIIHRHPDFRLFATQNPNSGFFKGKREDLSSSLLSRFVPVIFRKLPDDEWVDVIVSRLESLKPLETNKSLRKMAEQIIKFHTTVETLIQGDLSSTQRKQTFPEIGPYAEISIRELLRLTSHITLLMKSKIWKPIDTDEGKQLLSSEMWTIYGARFRREGRQAICETKKKWALFMTYIKTGVLHNKNYEETFAACGIVFYALRFRFKEIQENFCEKINSSFKTNIDIQTAKQKVGDISALISAASVFVITRRVEQVWKQMVSAFSVNEPILIVGEVGCGKSETVTALMLLIQKKLFSLTFSPETDPSDLVGQFIPVGNNSSNNGNLVDWSNGIVTDAIKHDAGLLLDNLSDADSCVLERLNSLLEQPSVWVLTEKGDTEPMKIPKNFSIIATMSPTGDSASKAAGIGGELSPALSNRFITIYMPSLKQIESESMNESLNEISMIVQRLLGDSSDNITIAASLWMELRKVADQHGQSQIFSFRTMIRLFDCTYKLRAHTPELTLKDALYHAFVATIQEQINTTNQLHKILDEVVHKELQIASDTGTQTKPNLSKFFNKNESSSEHVLSNNRLLHAETCGKCIISNYPVLLEGPPAVGKTSLIVHLGKKLMGTGMRLERVNNSNTTSVQDYIGSLVPFGTHFEFQPGSLVRAMKDGHWFLADELNLADPSVLSIILTVLDRGEIRIPGTGEFIQAHVQFRFFATQNPAGSQFKGRNCLPPILRSRFIEVQVDDFTQEELVNILKKRVEKPLIGIPRLISSNELSMHSNIATVMASMYVTLRNNPNLHA</sequence>
<dbReference type="GO" id="GO:0005524">
    <property type="term" value="F:ATP binding"/>
    <property type="evidence" value="ECO:0007669"/>
    <property type="project" value="UniProtKB-KW"/>
</dbReference>
<dbReference type="Pfam" id="PF07728">
    <property type="entry name" value="AAA_5"/>
    <property type="match status" value="3"/>
</dbReference>
<evidence type="ECO:0000313" key="11">
    <source>
        <dbReference type="Proteomes" id="UP000663870"/>
    </source>
</evidence>
<dbReference type="InterPro" id="IPR003593">
    <property type="entry name" value="AAA+_ATPase"/>
</dbReference>
<evidence type="ECO:0000313" key="10">
    <source>
        <dbReference type="EMBL" id="CAF1617124.1"/>
    </source>
</evidence>
<reference evidence="10" key="1">
    <citation type="submission" date="2021-02" db="EMBL/GenBank/DDBJ databases">
        <authorList>
            <person name="Nowell W R."/>
        </authorList>
    </citation>
    <scope>NUCLEOTIDE SEQUENCE</scope>
</reference>
<dbReference type="GO" id="GO:0005654">
    <property type="term" value="C:nucleoplasm"/>
    <property type="evidence" value="ECO:0007669"/>
    <property type="project" value="UniProtKB-SubCell"/>
</dbReference>
<evidence type="ECO:0000259" key="9">
    <source>
        <dbReference type="SMART" id="SM00382"/>
    </source>
</evidence>
<dbReference type="SMART" id="SM00382">
    <property type="entry name" value="AAA"/>
    <property type="match status" value="3"/>
</dbReference>
<keyword evidence="8" id="KW-0539">Nucleus</keyword>
<dbReference type="SUPFAM" id="SSF52540">
    <property type="entry name" value="P-loop containing nucleoside triphosphate hydrolases"/>
    <property type="match status" value="3"/>
</dbReference>
<keyword evidence="11" id="KW-1185">Reference proteome</keyword>
<organism evidence="10 11">
    <name type="scientific">Rotaria sordida</name>
    <dbReference type="NCBI Taxonomy" id="392033"/>
    <lineage>
        <taxon>Eukaryota</taxon>
        <taxon>Metazoa</taxon>
        <taxon>Spiralia</taxon>
        <taxon>Gnathifera</taxon>
        <taxon>Rotifera</taxon>
        <taxon>Eurotatoria</taxon>
        <taxon>Bdelloidea</taxon>
        <taxon>Philodinida</taxon>
        <taxon>Philodinidae</taxon>
        <taxon>Rotaria</taxon>
    </lineage>
</organism>
<dbReference type="PANTHER" id="PTHR48103:SF2">
    <property type="entry name" value="MIDASIN"/>
    <property type="match status" value="1"/>
</dbReference>
<comment type="similarity">
    <text evidence="3">Belongs to the midasin family.</text>
</comment>
<evidence type="ECO:0000256" key="2">
    <source>
        <dbReference type="ARBA" id="ARBA00004642"/>
    </source>
</evidence>
<evidence type="ECO:0000256" key="1">
    <source>
        <dbReference type="ARBA" id="ARBA00004604"/>
    </source>
</evidence>
<gene>
    <name evidence="10" type="ORF">JXQ802_LOCUS50127</name>
</gene>
<dbReference type="GO" id="GO:0005730">
    <property type="term" value="C:nucleolus"/>
    <property type="evidence" value="ECO:0007669"/>
    <property type="project" value="UniProtKB-SubCell"/>
</dbReference>
<dbReference type="CDD" id="cd00009">
    <property type="entry name" value="AAA"/>
    <property type="match status" value="1"/>
</dbReference>
<protein>
    <recommendedName>
        <fullName evidence="4">Midasin</fullName>
    </recommendedName>
</protein>
<dbReference type="EMBL" id="CAJNOL010006364">
    <property type="protein sequence ID" value="CAF1617124.1"/>
    <property type="molecule type" value="Genomic_DNA"/>
</dbReference>
<evidence type="ECO:0000256" key="5">
    <source>
        <dbReference type="ARBA" id="ARBA00022741"/>
    </source>
</evidence>
<comment type="subcellular location">
    <subcellularLocation>
        <location evidence="1">Nucleus</location>
        <location evidence="1">Nucleolus</location>
    </subcellularLocation>
    <subcellularLocation>
        <location evidence="2">Nucleus</location>
        <location evidence="2">Nucleoplasm</location>
    </subcellularLocation>
</comment>
<proteinExistence type="inferred from homology"/>
<dbReference type="InterPro" id="IPR011704">
    <property type="entry name" value="ATPase_dyneun-rel_AAA"/>
</dbReference>
<feature type="domain" description="AAA+ ATPase" evidence="9">
    <location>
        <begin position="1112"/>
        <end position="1270"/>
    </location>
</feature>
<dbReference type="Gene3D" id="3.40.50.300">
    <property type="entry name" value="P-loop containing nucleotide triphosphate hydrolases"/>
    <property type="match status" value="3"/>
</dbReference>
<dbReference type="GO" id="GO:0000027">
    <property type="term" value="P:ribosomal large subunit assembly"/>
    <property type="evidence" value="ECO:0007669"/>
    <property type="project" value="TreeGrafter"/>
</dbReference>
<accession>A0A816C4U4</accession>
<dbReference type="GO" id="GO:0000055">
    <property type="term" value="P:ribosomal large subunit export from nucleus"/>
    <property type="evidence" value="ECO:0007669"/>
    <property type="project" value="TreeGrafter"/>
</dbReference>
<evidence type="ECO:0000256" key="8">
    <source>
        <dbReference type="ARBA" id="ARBA00023242"/>
    </source>
</evidence>
<dbReference type="PANTHER" id="PTHR48103">
    <property type="entry name" value="MIDASIN-RELATED"/>
    <property type="match status" value="1"/>
</dbReference>
<keyword evidence="5" id="KW-0547">Nucleotide-binding</keyword>
<dbReference type="FunFam" id="3.40.50.300:FF:000142">
    <property type="entry name" value="Midasin"/>
    <property type="match status" value="1"/>
</dbReference>
<evidence type="ECO:0000256" key="4">
    <source>
        <dbReference type="ARBA" id="ARBA00017143"/>
    </source>
</evidence>
<dbReference type="GO" id="GO:0016887">
    <property type="term" value="F:ATP hydrolysis activity"/>
    <property type="evidence" value="ECO:0007669"/>
    <property type="project" value="InterPro"/>
</dbReference>
<dbReference type="Proteomes" id="UP000663870">
    <property type="component" value="Unassembled WGS sequence"/>
</dbReference>
<dbReference type="InterPro" id="IPR027417">
    <property type="entry name" value="P-loop_NTPase"/>
</dbReference>
<comment type="caution">
    <text evidence="10">The sequence shown here is derived from an EMBL/GenBank/DDBJ whole genome shotgun (WGS) entry which is preliminary data.</text>
</comment>
<keyword evidence="6" id="KW-0067">ATP-binding</keyword>
<evidence type="ECO:0000256" key="3">
    <source>
        <dbReference type="ARBA" id="ARBA00007188"/>
    </source>
</evidence>
<evidence type="ECO:0000256" key="7">
    <source>
        <dbReference type="ARBA" id="ARBA00023186"/>
    </source>
</evidence>
<keyword evidence="7" id="KW-0143">Chaperone</keyword>
<dbReference type="GO" id="GO:0030687">
    <property type="term" value="C:preribosome, large subunit precursor"/>
    <property type="evidence" value="ECO:0007669"/>
    <property type="project" value="TreeGrafter"/>
</dbReference>
<feature type="domain" description="AAA+ ATPase" evidence="9">
    <location>
        <begin position="740"/>
        <end position="894"/>
    </location>
</feature>
<evidence type="ECO:0000256" key="6">
    <source>
        <dbReference type="ARBA" id="ARBA00022840"/>
    </source>
</evidence>
<feature type="domain" description="AAA+ ATPase" evidence="9">
    <location>
        <begin position="1429"/>
        <end position="1544"/>
    </location>
</feature>